<sequence>MKQKNPAQVTCFSYSKLYCFFFVLLFGCFIGRNSFAAGWVDVNSGVSISPSTVTVGKNFNVTFSLKEYRGESKSFEYIQLWIQDGSGNDLYDAETWNNVSFSPWQQKNFSATTFLDPAWGRKPGSYRAVVRGKVAGDTPFNFGIVSGSGGVNPRSFSATPIIAQGPMSGPPGTTFTQWGEGFTANSTAILHFKKPDGSEYDPQSLGMDGSGHFETSYTAPADKEPGQYTWWAVDGPTGVSSNQVTYTIEEPAVNPAVAQSPMSGPPGTTFTQWGTGFTPNSTATLHFKKPDGSE</sequence>
<dbReference type="AlphaFoldDB" id="A0A444JDB0"/>
<keyword evidence="3" id="KW-1185">Reference proteome</keyword>
<accession>A0A444JDB0</accession>
<evidence type="ECO:0000256" key="1">
    <source>
        <dbReference type="SAM" id="MobiDB-lite"/>
    </source>
</evidence>
<gene>
    <name evidence="2" type="ORF">VU01_12165</name>
</gene>
<name>A0A444JDB0_9BACT</name>
<reference evidence="2 3" key="1">
    <citation type="submission" date="2017-01" db="EMBL/GenBank/DDBJ databases">
        <title>The cable genome- insights into the physiology and evolution of filamentous bacteria capable of sulfide oxidation via long distance electron transfer.</title>
        <authorList>
            <person name="Schreiber L."/>
            <person name="Bjerg J.T."/>
            <person name="Boggild A."/>
            <person name="Van De Vossenberg J."/>
            <person name="Meysman F."/>
            <person name="Nielsen L.P."/>
            <person name="Schramm A."/>
            <person name="Kjeldsen K.U."/>
        </authorList>
    </citation>
    <scope>NUCLEOTIDE SEQUENCE [LARGE SCALE GENOMIC DNA]</scope>
    <source>
        <strain evidence="2">A5</strain>
    </source>
</reference>
<organism evidence="2 3">
    <name type="scientific">Candidatus Electrothrix marina</name>
    <dbReference type="NCBI Taxonomy" id="1859130"/>
    <lineage>
        <taxon>Bacteria</taxon>
        <taxon>Pseudomonadati</taxon>
        <taxon>Thermodesulfobacteriota</taxon>
        <taxon>Desulfobulbia</taxon>
        <taxon>Desulfobulbales</taxon>
        <taxon>Desulfobulbaceae</taxon>
        <taxon>Candidatus Electrothrix</taxon>
    </lineage>
</organism>
<comment type="caution">
    <text evidence="2">The sequence shown here is derived from an EMBL/GenBank/DDBJ whole genome shotgun (WGS) entry which is preliminary data.</text>
</comment>
<feature type="region of interest" description="Disordered" evidence="1">
    <location>
        <begin position="256"/>
        <end position="276"/>
    </location>
</feature>
<evidence type="ECO:0000313" key="2">
    <source>
        <dbReference type="EMBL" id="RWX51079.1"/>
    </source>
</evidence>
<dbReference type="PROSITE" id="PS51257">
    <property type="entry name" value="PROKAR_LIPOPROTEIN"/>
    <property type="match status" value="1"/>
</dbReference>
<proteinExistence type="predicted"/>
<evidence type="ECO:0000313" key="3">
    <source>
        <dbReference type="Proteomes" id="UP000288892"/>
    </source>
</evidence>
<protein>
    <submittedName>
        <fullName evidence="2">Uncharacterized protein</fullName>
    </submittedName>
</protein>
<dbReference type="EMBL" id="MTKS01000216">
    <property type="protein sequence ID" value="RWX51079.1"/>
    <property type="molecule type" value="Genomic_DNA"/>
</dbReference>
<feature type="non-terminal residue" evidence="2">
    <location>
        <position position="294"/>
    </location>
</feature>
<feature type="compositionally biased region" description="Low complexity" evidence="1">
    <location>
        <begin position="265"/>
        <end position="276"/>
    </location>
</feature>
<dbReference type="Proteomes" id="UP000288892">
    <property type="component" value="Unassembled WGS sequence"/>
</dbReference>